<dbReference type="RefSeq" id="WP_344034795.1">
    <property type="nucleotide sequence ID" value="NZ_BAAAKE010000002.1"/>
</dbReference>
<evidence type="ECO:0000313" key="2">
    <source>
        <dbReference type="Proteomes" id="UP001595833"/>
    </source>
</evidence>
<name>A0ABV9XSW7_9PSEU</name>
<evidence type="ECO:0000313" key="1">
    <source>
        <dbReference type="EMBL" id="MFC5052300.1"/>
    </source>
</evidence>
<dbReference type="Gene3D" id="3.40.630.30">
    <property type="match status" value="1"/>
</dbReference>
<keyword evidence="2" id="KW-1185">Reference proteome</keyword>
<reference evidence="2" key="1">
    <citation type="journal article" date="2019" name="Int. J. Syst. Evol. Microbiol.">
        <title>The Global Catalogue of Microorganisms (GCM) 10K type strain sequencing project: providing services to taxonomists for standard genome sequencing and annotation.</title>
        <authorList>
            <consortium name="The Broad Institute Genomics Platform"/>
            <consortium name="The Broad Institute Genome Sequencing Center for Infectious Disease"/>
            <person name="Wu L."/>
            <person name="Ma J."/>
        </authorList>
    </citation>
    <scope>NUCLEOTIDE SEQUENCE [LARGE SCALE GENOMIC DNA]</scope>
    <source>
        <strain evidence="2">KCTC 12848</strain>
    </source>
</reference>
<proteinExistence type="predicted"/>
<evidence type="ECO:0008006" key="3">
    <source>
        <dbReference type="Google" id="ProtNLM"/>
    </source>
</evidence>
<accession>A0ABV9XSW7</accession>
<comment type="caution">
    <text evidence="1">The sequence shown here is derived from an EMBL/GenBank/DDBJ whole genome shotgun (WGS) entry which is preliminary data.</text>
</comment>
<sequence>MIIRPYREGDREAVGDVCVRTADAGGDSRRLYPDPELMPTIFAWPCTDLEP</sequence>
<dbReference type="Proteomes" id="UP001595833">
    <property type="component" value="Unassembled WGS sequence"/>
</dbReference>
<gene>
    <name evidence="1" type="ORF">ACFPFM_00885</name>
</gene>
<dbReference type="EMBL" id="JBHSJB010000003">
    <property type="protein sequence ID" value="MFC5052300.1"/>
    <property type="molecule type" value="Genomic_DNA"/>
</dbReference>
<protein>
    <recommendedName>
        <fullName evidence="3">GNAT family N-acetyltransferase</fullName>
    </recommendedName>
</protein>
<organism evidence="1 2">
    <name type="scientific">Saccharothrix xinjiangensis</name>
    <dbReference type="NCBI Taxonomy" id="204798"/>
    <lineage>
        <taxon>Bacteria</taxon>
        <taxon>Bacillati</taxon>
        <taxon>Actinomycetota</taxon>
        <taxon>Actinomycetes</taxon>
        <taxon>Pseudonocardiales</taxon>
        <taxon>Pseudonocardiaceae</taxon>
        <taxon>Saccharothrix</taxon>
    </lineage>
</organism>